<dbReference type="HAMAP" id="MF_00150">
    <property type="entry name" value="ArgC_type1"/>
    <property type="match status" value="1"/>
</dbReference>
<dbReference type="InterPro" id="IPR058924">
    <property type="entry name" value="AGPR_dimerisation_dom"/>
</dbReference>
<keyword evidence="2 5" id="KW-0028">Amino-acid biosynthesis</keyword>
<dbReference type="InterPro" id="IPR050085">
    <property type="entry name" value="AGPR"/>
</dbReference>
<dbReference type="Gene3D" id="3.30.360.10">
    <property type="entry name" value="Dihydrodipicolinate Reductase, domain 2"/>
    <property type="match status" value="1"/>
</dbReference>
<reference evidence="8 9" key="1">
    <citation type="journal article" date="2022" name="ISME Commun">
        <title>Vulcanimicrobium alpinus gen. nov. sp. nov., the first cultivated representative of the candidate phylum 'Eremiobacterota', is a metabolically versatile aerobic anoxygenic phototroph.</title>
        <authorList>
            <person name="Yabe S."/>
            <person name="Muto K."/>
            <person name="Abe K."/>
            <person name="Yokota A."/>
            <person name="Staudigel H."/>
            <person name="Tebo B.M."/>
        </authorList>
    </citation>
    <scope>NUCLEOTIDE SEQUENCE [LARGE SCALE GENOMIC DNA]</scope>
    <source>
        <strain evidence="8 9">WC8-2</strain>
    </source>
</reference>
<dbReference type="InterPro" id="IPR023013">
    <property type="entry name" value="AGPR_AS"/>
</dbReference>
<feature type="active site" evidence="5 6">
    <location>
        <position position="134"/>
    </location>
</feature>
<dbReference type="AlphaFoldDB" id="A0AAN1XV49"/>
<comment type="catalytic activity">
    <reaction evidence="5">
        <text>N-acetyl-L-glutamate 5-semialdehyde + phosphate + NADP(+) = N-acetyl-L-glutamyl 5-phosphate + NADPH + H(+)</text>
        <dbReference type="Rhea" id="RHEA:21588"/>
        <dbReference type="ChEBI" id="CHEBI:15378"/>
        <dbReference type="ChEBI" id="CHEBI:29123"/>
        <dbReference type="ChEBI" id="CHEBI:43474"/>
        <dbReference type="ChEBI" id="CHEBI:57783"/>
        <dbReference type="ChEBI" id="CHEBI:57936"/>
        <dbReference type="ChEBI" id="CHEBI:58349"/>
        <dbReference type="EC" id="1.2.1.38"/>
    </reaction>
</comment>
<dbReference type="PANTHER" id="PTHR32338:SF10">
    <property type="entry name" value="N-ACETYL-GAMMA-GLUTAMYL-PHOSPHATE REDUCTASE, CHLOROPLASTIC-RELATED"/>
    <property type="match status" value="1"/>
</dbReference>
<dbReference type="GO" id="GO:0003942">
    <property type="term" value="F:N-acetyl-gamma-glutamyl-phosphate reductase activity"/>
    <property type="evidence" value="ECO:0007669"/>
    <property type="project" value="UniProtKB-UniRule"/>
</dbReference>
<dbReference type="InterPro" id="IPR036291">
    <property type="entry name" value="NAD(P)-bd_dom_sf"/>
</dbReference>
<dbReference type="RefSeq" id="WP_317996575.1">
    <property type="nucleotide sequence ID" value="NZ_AP025523.1"/>
</dbReference>
<dbReference type="GO" id="GO:0006526">
    <property type="term" value="P:L-arginine biosynthetic process"/>
    <property type="evidence" value="ECO:0007669"/>
    <property type="project" value="UniProtKB-UniRule"/>
</dbReference>
<keyword evidence="1 5" id="KW-0055">Arginine biosynthesis</keyword>
<sequence>MITAHVVGASGYAAAELIRLIDRHPSVALGALESRSNAGVAVGDVFPWLPHLHLAMEETGTALARVREDDVVFIAGGRELAREQAANFLAKGARVIDLSDAFRLAEHAGEAVFGFPERYREQIARARLIANPGCYVTASLLALVPLQPLAGRIAQVIIDAKSGITGAGRTPTTPSLFAEVDGDVRAYGLEGHRHGPEIAQEARAAGIDAPIVFSPHVVPLKRGLLADVYLVPRAPLTREEIVAAYTRFYAASPFVTVFRDARAPHLPALEGTNDAHLAVAERGGVIQVLSALDNLGKGAAGQAVQNMNILLGLPEELGIDARTPAR</sequence>
<dbReference type="Proteomes" id="UP001317532">
    <property type="component" value="Chromosome"/>
</dbReference>
<feature type="domain" description="Semialdehyde dehydrogenase NAD-binding" evidence="7">
    <location>
        <begin position="3"/>
        <end position="126"/>
    </location>
</feature>
<keyword evidence="9" id="KW-1185">Reference proteome</keyword>
<comment type="subcellular location">
    <subcellularLocation>
        <location evidence="5">Cytoplasm</location>
    </subcellularLocation>
</comment>
<evidence type="ECO:0000256" key="4">
    <source>
        <dbReference type="ARBA" id="ARBA00023002"/>
    </source>
</evidence>
<dbReference type="KEGG" id="vab:WPS_08210"/>
<keyword evidence="5" id="KW-0963">Cytoplasm</keyword>
<dbReference type="SUPFAM" id="SSF55347">
    <property type="entry name" value="Glyceraldehyde-3-phosphate dehydrogenase-like, C-terminal domain"/>
    <property type="match status" value="1"/>
</dbReference>
<dbReference type="CDD" id="cd23934">
    <property type="entry name" value="AGPR_1_C"/>
    <property type="match status" value="1"/>
</dbReference>
<dbReference type="InterPro" id="IPR000534">
    <property type="entry name" value="Semialdehyde_DH_NAD-bd"/>
</dbReference>
<dbReference type="EMBL" id="AP025523">
    <property type="protein sequence ID" value="BDE05545.1"/>
    <property type="molecule type" value="Genomic_DNA"/>
</dbReference>
<gene>
    <name evidence="5 8" type="primary">argC</name>
    <name evidence="8" type="ORF">WPS_08210</name>
</gene>
<dbReference type="Pfam" id="PF01118">
    <property type="entry name" value="Semialdhyde_dh"/>
    <property type="match status" value="1"/>
</dbReference>
<evidence type="ECO:0000256" key="2">
    <source>
        <dbReference type="ARBA" id="ARBA00022605"/>
    </source>
</evidence>
<evidence type="ECO:0000313" key="9">
    <source>
        <dbReference type="Proteomes" id="UP001317532"/>
    </source>
</evidence>
<dbReference type="GO" id="GO:0051287">
    <property type="term" value="F:NAD binding"/>
    <property type="evidence" value="ECO:0007669"/>
    <property type="project" value="InterPro"/>
</dbReference>
<dbReference type="EC" id="1.2.1.38" evidence="5"/>
<evidence type="ECO:0000256" key="6">
    <source>
        <dbReference type="PROSITE-ProRule" id="PRU10010"/>
    </source>
</evidence>
<dbReference type="Gene3D" id="3.40.50.720">
    <property type="entry name" value="NAD(P)-binding Rossmann-like Domain"/>
    <property type="match status" value="1"/>
</dbReference>
<dbReference type="CDD" id="cd17895">
    <property type="entry name" value="AGPR_1_N"/>
    <property type="match status" value="1"/>
</dbReference>
<comment type="pathway">
    <text evidence="5">Amino-acid biosynthesis; L-arginine biosynthesis; N(2)-acetyl-L-ornithine from L-glutamate: step 3/4.</text>
</comment>
<dbReference type="NCBIfam" id="TIGR01850">
    <property type="entry name" value="argC"/>
    <property type="match status" value="1"/>
</dbReference>
<organism evidence="8 9">
    <name type="scientific">Vulcanimicrobium alpinum</name>
    <dbReference type="NCBI Taxonomy" id="3016050"/>
    <lineage>
        <taxon>Bacteria</taxon>
        <taxon>Bacillati</taxon>
        <taxon>Vulcanimicrobiota</taxon>
        <taxon>Vulcanimicrobiia</taxon>
        <taxon>Vulcanimicrobiales</taxon>
        <taxon>Vulcanimicrobiaceae</taxon>
        <taxon>Vulcanimicrobium</taxon>
    </lineage>
</organism>
<name>A0AAN1XV49_UNVUL</name>
<dbReference type="PANTHER" id="PTHR32338">
    <property type="entry name" value="N-ACETYL-GAMMA-GLUTAMYL-PHOSPHATE REDUCTASE, CHLOROPLASTIC-RELATED-RELATED"/>
    <property type="match status" value="1"/>
</dbReference>
<evidence type="ECO:0000313" key="8">
    <source>
        <dbReference type="EMBL" id="BDE05545.1"/>
    </source>
</evidence>
<comment type="similarity">
    <text evidence="5">Belongs to the NAGSA dehydrogenase family. Type 1 subfamily.</text>
</comment>
<protein>
    <recommendedName>
        <fullName evidence="5">N-acetyl-gamma-glutamyl-phosphate reductase</fullName>
        <shortName evidence="5">AGPR</shortName>
        <ecNumber evidence="5">1.2.1.38</ecNumber>
    </recommendedName>
    <alternativeName>
        <fullName evidence="5">N-acetyl-glutamate semialdehyde dehydrogenase</fullName>
        <shortName evidence="5">NAGSA dehydrogenase</shortName>
    </alternativeName>
</protein>
<evidence type="ECO:0000256" key="5">
    <source>
        <dbReference type="HAMAP-Rule" id="MF_00150"/>
    </source>
</evidence>
<dbReference type="Pfam" id="PF22698">
    <property type="entry name" value="Semialdhyde_dhC_1"/>
    <property type="match status" value="1"/>
</dbReference>
<dbReference type="GO" id="GO:0005737">
    <property type="term" value="C:cytoplasm"/>
    <property type="evidence" value="ECO:0007669"/>
    <property type="project" value="UniProtKB-SubCell"/>
</dbReference>
<dbReference type="PROSITE" id="PS01224">
    <property type="entry name" value="ARGC"/>
    <property type="match status" value="1"/>
</dbReference>
<dbReference type="GO" id="GO:0070401">
    <property type="term" value="F:NADP+ binding"/>
    <property type="evidence" value="ECO:0007669"/>
    <property type="project" value="InterPro"/>
</dbReference>
<keyword evidence="4 5" id="KW-0560">Oxidoreductase</keyword>
<dbReference type="InterPro" id="IPR000706">
    <property type="entry name" value="AGPR_type-1"/>
</dbReference>
<evidence type="ECO:0000256" key="3">
    <source>
        <dbReference type="ARBA" id="ARBA00022857"/>
    </source>
</evidence>
<proteinExistence type="inferred from homology"/>
<evidence type="ECO:0000259" key="7">
    <source>
        <dbReference type="SMART" id="SM00859"/>
    </source>
</evidence>
<keyword evidence="3 5" id="KW-0521">NADP</keyword>
<accession>A0AAN1XV49</accession>
<evidence type="ECO:0000256" key="1">
    <source>
        <dbReference type="ARBA" id="ARBA00022571"/>
    </source>
</evidence>
<dbReference type="SMART" id="SM00859">
    <property type="entry name" value="Semialdhyde_dh"/>
    <property type="match status" value="1"/>
</dbReference>
<dbReference type="SUPFAM" id="SSF51735">
    <property type="entry name" value="NAD(P)-binding Rossmann-fold domains"/>
    <property type="match status" value="1"/>
</dbReference>
<comment type="function">
    <text evidence="5">Catalyzes the NADPH-dependent reduction of N-acetyl-5-glutamyl phosphate to yield N-acetyl-L-glutamate 5-semialdehyde.</text>
</comment>